<proteinExistence type="inferred from homology"/>
<dbReference type="InterPro" id="IPR052518">
    <property type="entry name" value="CHR_Transporter"/>
</dbReference>
<comment type="caution">
    <text evidence="8">The sequence shown here is derived from an EMBL/GenBank/DDBJ whole genome shotgun (WGS) entry which is preliminary data.</text>
</comment>
<keyword evidence="5 7" id="KW-1133">Transmembrane helix</keyword>
<dbReference type="EMBL" id="DTEN01000146">
    <property type="protein sequence ID" value="HGI74769.1"/>
    <property type="molecule type" value="Genomic_DNA"/>
</dbReference>
<keyword evidence="6 7" id="KW-0472">Membrane</keyword>
<dbReference type="PANTHER" id="PTHR43663:SF2">
    <property type="entry name" value="CHROMATE TRANSPORT PROTEIN-RELATED"/>
    <property type="match status" value="1"/>
</dbReference>
<dbReference type="GO" id="GO:0005886">
    <property type="term" value="C:plasma membrane"/>
    <property type="evidence" value="ECO:0007669"/>
    <property type="project" value="UniProtKB-SubCell"/>
</dbReference>
<evidence type="ECO:0000256" key="1">
    <source>
        <dbReference type="ARBA" id="ARBA00004651"/>
    </source>
</evidence>
<comment type="subcellular location">
    <subcellularLocation>
        <location evidence="1">Cell membrane</location>
        <topology evidence="1">Multi-pass membrane protein</topology>
    </subcellularLocation>
</comment>
<accession>A0A7V3YLC5</accession>
<organism evidence="8">
    <name type="scientific">Candidatus Caldatribacterium californiense</name>
    <dbReference type="NCBI Taxonomy" id="1454726"/>
    <lineage>
        <taxon>Bacteria</taxon>
        <taxon>Pseudomonadati</taxon>
        <taxon>Atribacterota</taxon>
        <taxon>Atribacteria</taxon>
        <taxon>Atribacterales</taxon>
        <taxon>Candidatus Caldatribacteriaceae</taxon>
        <taxon>Candidatus Caldatribacterium</taxon>
    </lineage>
</organism>
<feature type="transmembrane region" description="Helical" evidence="7">
    <location>
        <begin position="147"/>
        <end position="176"/>
    </location>
</feature>
<feature type="transmembrane region" description="Helical" evidence="7">
    <location>
        <begin position="115"/>
        <end position="135"/>
    </location>
</feature>
<evidence type="ECO:0000256" key="4">
    <source>
        <dbReference type="ARBA" id="ARBA00022692"/>
    </source>
</evidence>
<reference evidence="8" key="1">
    <citation type="journal article" date="2020" name="mSystems">
        <title>Genome- and Community-Level Interaction Insights into Carbon Utilization and Element Cycling Functions of Hydrothermarchaeota in Hydrothermal Sediment.</title>
        <authorList>
            <person name="Zhou Z."/>
            <person name="Liu Y."/>
            <person name="Xu W."/>
            <person name="Pan J."/>
            <person name="Luo Z.H."/>
            <person name="Li M."/>
        </authorList>
    </citation>
    <scope>NUCLEOTIDE SEQUENCE [LARGE SCALE GENOMIC DNA]</scope>
    <source>
        <strain evidence="8">SpSt-716</strain>
    </source>
</reference>
<comment type="similarity">
    <text evidence="2">Belongs to the chromate ion transporter (CHR) (TC 2.A.51) family.</text>
</comment>
<name>A0A7V3YLC5_9BACT</name>
<evidence type="ECO:0000256" key="5">
    <source>
        <dbReference type="ARBA" id="ARBA00022989"/>
    </source>
</evidence>
<keyword evidence="3" id="KW-1003">Cell membrane</keyword>
<dbReference type="InterPro" id="IPR003370">
    <property type="entry name" value="Chromate_transpt"/>
</dbReference>
<evidence type="ECO:0000313" key="8">
    <source>
        <dbReference type="EMBL" id="HGI74769.1"/>
    </source>
</evidence>
<feature type="transmembrane region" description="Helical" evidence="7">
    <location>
        <begin position="82"/>
        <end position="103"/>
    </location>
</feature>
<dbReference type="PANTHER" id="PTHR43663">
    <property type="entry name" value="CHROMATE TRANSPORT PROTEIN-RELATED"/>
    <property type="match status" value="1"/>
</dbReference>
<sequence length="178" mass="19573">MSERHRRTFLLFLTFLKIGAFTWGGGYAMIPLIRRELVEKQKVLSEDAFLEALSIAQSLPGAVAVNTASLVGLMIGGVTMQLLFILATALPSFFSIVVLAFLFLRFRELPLIQAFFRGALAVVVSLIVLAVWQIGKKATEDWIDLAVAFALLVLLLRTGIHPLYVVLLGGGFGVLLRR</sequence>
<dbReference type="GO" id="GO:0015109">
    <property type="term" value="F:chromate transmembrane transporter activity"/>
    <property type="evidence" value="ECO:0007669"/>
    <property type="project" value="InterPro"/>
</dbReference>
<protein>
    <submittedName>
        <fullName evidence="8">Chromate transporter</fullName>
    </submittedName>
</protein>
<keyword evidence="4 7" id="KW-0812">Transmembrane</keyword>
<dbReference type="Pfam" id="PF02417">
    <property type="entry name" value="Chromate_transp"/>
    <property type="match status" value="1"/>
</dbReference>
<gene>
    <name evidence="8" type="ORF">ENU96_03705</name>
</gene>
<evidence type="ECO:0000256" key="3">
    <source>
        <dbReference type="ARBA" id="ARBA00022475"/>
    </source>
</evidence>
<evidence type="ECO:0000256" key="6">
    <source>
        <dbReference type="ARBA" id="ARBA00023136"/>
    </source>
</evidence>
<evidence type="ECO:0000256" key="2">
    <source>
        <dbReference type="ARBA" id="ARBA00005262"/>
    </source>
</evidence>
<evidence type="ECO:0000256" key="7">
    <source>
        <dbReference type="SAM" id="Phobius"/>
    </source>
</evidence>
<feature type="transmembrane region" description="Helical" evidence="7">
    <location>
        <begin position="9"/>
        <end position="30"/>
    </location>
</feature>
<dbReference type="AlphaFoldDB" id="A0A7V3YLC5"/>